<dbReference type="EMBL" id="DVOT01000169">
    <property type="protein sequence ID" value="HIV28182.1"/>
    <property type="molecule type" value="Genomic_DNA"/>
</dbReference>
<dbReference type="SUPFAM" id="SSF53850">
    <property type="entry name" value="Periplasmic binding protein-like II"/>
    <property type="match status" value="1"/>
</dbReference>
<evidence type="ECO:0000256" key="1">
    <source>
        <dbReference type="SAM" id="SignalP"/>
    </source>
</evidence>
<feature type="signal peptide" evidence="1">
    <location>
        <begin position="1"/>
        <end position="24"/>
    </location>
</feature>
<organism evidence="2 3">
    <name type="scientific">Candidatus Ornithocaccomicrobium faecavium</name>
    <dbReference type="NCBI Taxonomy" id="2840890"/>
    <lineage>
        <taxon>Bacteria</taxon>
        <taxon>Bacillati</taxon>
        <taxon>Bacillota</taxon>
        <taxon>Clostridia</taxon>
        <taxon>Candidatus Ornithocaccomicrobium</taxon>
    </lineage>
</organism>
<dbReference type="Proteomes" id="UP000886884">
    <property type="component" value="Unassembled WGS sequence"/>
</dbReference>
<dbReference type="InterPro" id="IPR006059">
    <property type="entry name" value="SBP"/>
</dbReference>
<dbReference type="Gene3D" id="3.40.190.10">
    <property type="entry name" value="Periplasmic binding protein-like II"/>
    <property type="match status" value="2"/>
</dbReference>
<reference evidence="2" key="2">
    <citation type="journal article" date="2021" name="PeerJ">
        <title>Extensive microbial diversity within the chicken gut microbiome revealed by metagenomics and culture.</title>
        <authorList>
            <person name="Gilroy R."/>
            <person name="Ravi A."/>
            <person name="Getino M."/>
            <person name="Pursley I."/>
            <person name="Horton D.L."/>
            <person name="Alikhan N.F."/>
            <person name="Baker D."/>
            <person name="Gharbi K."/>
            <person name="Hall N."/>
            <person name="Watson M."/>
            <person name="Adriaenssens E.M."/>
            <person name="Foster-Nyarko E."/>
            <person name="Jarju S."/>
            <person name="Secka A."/>
            <person name="Antonio M."/>
            <person name="Oren A."/>
            <person name="Chaudhuri R.R."/>
            <person name="La Ragione R."/>
            <person name="Hildebrand F."/>
            <person name="Pallen M.J."/>
        </authorList>
    </citation>
    <scope>NUCLEOTIDE SEQUENCE</scope>
    <source>
        <strain evidence="2">CHK183-6373</strain>
    </source>
</reference>
<feature type="chain" id="PRO_5039015852" evidence="1">
    <location>
        <begin position="25"/>
        <end position="511"/>
    </location>
</feature>
<evidence type="ECO:0000313" key="2">
    <source>
        <dbReference type="EMBL" id="HIV28182.1"/>
    </source>
</evidence>
<protein>
    <submittedName>
        <fullName evidence="2">Extracellular solute-binding protein</fullName>
    </submittedName>
</protein>
<dbReference type="AlphaFoldDB" id="A0A9D1TDT4"/>
<dbReference type="Pfam" id="PF01547">
    <property type="entry name" value="SBP_bac_1"/>
    <property type="match status" value="1"/>
</dbReference>
<keyword evidence="1" id="KW-0732">Signal</keyword>
<dbReference type="PANTHER" id="PTHR43649">
    <property type="entry name" value="ARABINOSE-BINDING PROTEIN-RELATED"/>
    <property type="match status" value="1"/>
</dbReference>
<accession>A0A9D1TDT4</accession>
<proteinExistence type="predicted"/>
<sequence>MKKLLTLALAAMLVLGLASTGALAEETPTLSVWFADMVYSSTYTSQEESPLFQKIEELTGIDITWMEPAAGSDSATAYNLMVASGELPDVVWASQIAANALTYLDDETIIDLTPYFTAETMPNLYALCEANPSYLNAVKIDDGRMFGVPTIVEQETWQGPWVRTDWLEACGLEIPATIDDWTEMLTAFKENYGATFTTYGSGDGFGYLFTGAYGVPNFAVNNGFYQENGEIRYVAEQEGYREYLALLNSWYTAGLIDPDYISADEGTVVNKAANGETGAIHAFQVSGAHIATAQETYGTDGTWAPIPYPTLEEGGERSLVQMGLDTLSVATAITTNCEDIDTAVRFLDWLYSEEAITLFNFGIEGISFEYDENGEPQYTDDFLYGPDGMVENASRYTGVVGNVPNVKTLESAIARNDASSNEAIITWQGDWTSAEWAEILLPLLSPTEEENDETTDILSALNTYVKESTYSFITGARSLEEWDSYVDELYNIGLETVKTIRQDQLDRVLAH</sequence>
<dbReference type="InterPro" id="IPR050490">
    <property type="entry name" value="Bact_solute-bd_prot1"/>
</dbReference>
<gene>
    <name evidence="2" type="ORF">IAA64_09435</name>
</gene>
<dbReference type="PANTHER" id="PTHR43649:SF12">
    <property type="entry name" value="DIACETYLCHITOBIOSE BINDING PROTEIN DASA"/>
    <property type="match status" value="1"/>
</dbReference>
<name>A0A9D1TDT4_9FIRM</name>
<comment type="caution">
    <text evidence="2">The sequence shown here is derived from an EMBL/GenBank/DDBJ whole genome shotgun (WGS) entry which is preliminary data.</text>
</comment>
<reference evidence="2" key="1">
    <citation type="submission" date="2020-10" db="EMBL/GenBank/DDBJ databases">
        <authorList>
            <person name="Gilroy R."/>
        </authorList>
    </citation>
    <scope>NUCLEOTIDE SEQUENCE</scope>
    <source>
        <strain evidence="2">CHK183-6373</strain>
    </source>
</reference>
<evidence type="ECO:0000313" key="3">
    <source>
        <dbReference type="Proteomes" id="UP000886884"/>
    </source>
</evidence>